<organism evidence="1 2">
    <name type="scientific">Diacronema lutheri</name>
    <name type="common">Unicellular marine alga</name>
    <name type="synonym">Monochrysis lutheri</name>
    <dbReference type="NCBI Taxonomy" id="2081491"/>
    <lineage>
        <taxon>Eukaryota</taxon>
        <taxon>Haptista</taxon>
        <taxon>Haptophyta</taxon>
        <taxon>Pavlovophyceae</taxon>
        <taxon>Pavlovales</taxon>
        <taxon>Pavlovaceae</taxon>
        <taxon>Diacronema</taxon>
    </lineage>
</organism>
<protein>
    <submittedName>
        <fullName evidence="1">Uncharacterized protein</fullName>
    </submittedName>
</protein>
<reference evidence="1" key="1">
    <citation type="submission" date="2021-05" db="EMBL/GenBank/DDBJ databases">
        <title>The genome of the haptophyte Pavlova lutheri (Diacronema luteri, Pavlovales) - a model for lipid biosynthesis in eukaryotic algae.</title>
        <authorList>
            <person name="Hulatt C.J."/>
            <person name="Posewitz M.C."/>
        </authorList>
    </citation>
    <scope>NUCLEOTIDE SEQUENCE</scope>
    <source>
        <strain evidence="1">NIVA-4/92</strain>
    </source>
</reference>
<dbReference type="EMBL" id="JAGTXO010000006">
    <property type="protein sequence ID" value="KAG8467251.1"/>
    <property type="molecule type" value="Genomic_DNA"/>
</dbReference>
<comment type="caution">
    <text evidence="1">The sequence shown here is derived from an EMBL/GenBank/DDBJ whole genome shotgun (WGS) entry which is preliminary data.</text>
</comment>
<evidence type="ECO:0000313" key="1">
    <source>
        <dbReference type="EMBL" id="KAG8467251.1"/>
    </source>
</evidence>
<dbReference type="OrthoDB" id="10458975at2759"/>
<accession>A0A8J5XQQ8</accession>
<dbReference type="AlphaFoldDB" id="A0A8J5XQQ8"/>
<keyword evidence="2" id="KW-1185">Reference proteome</keyword>
<proteinExistence type="predicted"/>
<name>A0A8J5XQQ8_DIALT</name>
<gene>
    <name evidence="1" type="ORF">KFE25_000567</name>
</gene>
<sequence>MLASLLALCAAARNLVVVNSAGRPETVRYIVRNVEMHFSDGRWQCLVMAWTGNGGLLKPALQSSGCDLLVSPRARWGQFLAMLTPDLVSPYEHVAILLDDVFIPASGFFAVDVQFLLRTMREQALGAISPSVFGAHVRPMLQLKTGCLRRVRAIETFFTVYTRDAWLCMARMLDSRNTGGCGYDFCFAQTCPRFQLAVDDRSAVYHMERAQPERWVVRTLSPEDRASLPLTWRPNKSISFARVPRTDNPCADADIDLVARRHDCNYSTAFIDWDPLDPACALACKAPLHALPLAMSV</sequence>
<evidence type="ECO:0000313" key="2">
    <source>
        <dbReference type="Proteomes" id="UP000751190"/>
    </source>
</evidence>
<dbReference type="Proteomes" id="UP000751190">
    <property type="component" value="Unassembled WGS sequence"/>
</dbReference>